<dbReference type="AlphaFoldDB" id="I0HPT2"/>
<feature type="compositionally biased region" description="Low complexity" evidence="4">
    <location>
        <begin position="141"/>
        <end position="151"/>
    </location>
</feature>
<evidence type="ECO:0000313" key="6">
    <source>
        <dbReference type="EMBL" id="BAL95019.1"/>
    </source>
</evidence>
<dbReference type="PATRIC" id="fig|983917.3.peg.1641"/>
<dbReference type="GO" id="GO:0044780">
    <property type="term" value="P:bacterial-type flagellum assembly"/>
    <property type="evidence" value="ECO:0007669"/>
    <property type="project" value="InterPro"/>
</dbReference>
<dbReference type="PANTHER" id="PTHR37533:SF2">
    <property type="entry name" value="FLAGELLAR HOOK-LENGTH CONTROL PROTEIN"/>
    <property type="match status" value="1"/>
</dbReference>
<feature type="compositionally biased region" description="Low complexity" evidence="4">
    <location>
        <begin position="1"/>
        <end position="22"/>
    </location>
</feature>
<dbReference type="PRINTS" id="PR01007">
    <property type="entry name" value="FLGHOOKFLIK"/>
</dbReference>
<dbReference type="InterPro" id="IPR001635">
    <property type="entry name" value="Flag_hook_Flik"/>
</dbReference>
<evidence type="ECO:0000256" key="4">
    <source>
        <dbReference type="SAM" id="MobiDB-lite"/>
    </source>
</evidence>
<dbReference type="InterPro" id="IPR021136">
    <property type="entry name" value="Flagellar_hook_control-like_C"/>
</dbReference>
<sequence>MTTAAIANVNPSPAAPAPQTAARQNTEPGAFARELGRAADDGQGARRAEARQADRNDRAQENKAAHKPGSETKRADDGKAAKDETDTRKADAEGEDEDTAPGDVSALLAGLLNPAARAAAAAARGNAARGGATRSEGEAAGGTAAAGRGHTGAASAKTDLAAALKAGAAEAKAAPAEAAGGERRADFRAELAAFSPQAAQAPAQQAAAPDARAAATATPYAGQIAAPVGSPDFAPGLSAQVSVMLRDGVQEARLQLNPAEMGPITVQIQVEGNNAQVVMAAQQADTRQALEQALPSLASALQEAGLTLTGGGVFEQRQGGERDAGGEPGNRGPAGVAGARGGESGDDAALAAAPQRRTRGVLDTYA</sequence>
<comment type="similarity">
    <text evidence="2">Belongs to the FliK family.</text>
</comment>
<dbReference type="InterPro" id="IPR038610">
    <property type="entry name" value="FliK-like_C_sf"/>
</dbReference>
<dbReference type="CDD" id="cd17470">
    <property type="entry name" value="T3SS_Flik_C"/>
    <property type="match status" value="1"/>
</dbReference>
<accession>I0HPT2</accession>
<feature type="domain" description="Flagellar hook-length control protein-like C-terminal" evidence="5">
    <location>
        <begin position="240"/>
        <end position="319"/>
    </location>
</feature>
<keyword evidence="6" id="KW-0966">Cell projection</keyword>
<evidence type="ECO:0000313" key="7">
    <source>
        <dbReference type="Proteomes" id="UP000007883"/>
    </source>
</evidence>
<dbReference type="Pfam" id="PF02120">
    <property type="entry name" value="Flg_hook"/>
    <property type="match status" value="1"/>
</dbReference>
<reference evidence="6 7" key="1">
    <citation type="journal article" date="2012" name="J. Bacteriol.">
        <title>Complete genome sequence of phototrophic betaproteobacterium Rubrivivax gelatinosus IL144.</title>
        <authorList>
            <person name="Nagashima S."/>
            <person name="Kamimura A."/>
            <person name="Shimizu T."/>
            <person name="Nakamura-isaki S."/>
            <person name="Aono E."/>
            <person name="Sakamoto K."/>
            <person name="Ichikawa N."/>
            <person name="Nakazawa H."/>
            <person name="Sekine M."/>
            <person name="Yamazaki S."/>
            <person name="Fujita N."/>
            <person name="Shimada K."/>
            <person name="Hanada S."/>
            <person name="Nagashima K.V.P."/>
        </authorList>
    </citation>
    <scope>NUCLEOTIDE SEQUENCE [LARGE SCALE GENOMIC DNA]</scope>
    <source>
        <strain evidence="7">NBRC 100245 / IL144</strain>
    </source>
</reference>
<feature type="region of interest" description="Disordered" evidence="4">
    <location>
        <begin position="1"/>
        <end position="151"/>
    </location>
</feature>
<keyword evidence="7" id="KW-1185">Reference proteome</keyword>
<dbReference type="eggNOG" id="COG3144">
    <property type="taxonomic scope" value="Bacteria"/>
</dbReference>
<dbReference type="RefSeq" id="WP_014427883.1">
    <property type="nucleotide sequence ID" value="NC_017075.1"/>
</dbReference>
<dbReference type="HOGENOM" id="CLU_756227_0_0_4"/>
<proteinExistence type="inferred from homology"/>
<comment type="function">
    <text evidence="1">Controls the length of the flagellar hook.</text>
</comment>
<dbReference type="PANTHER" id="PTHR37533">
    <property type="entry name" value="FLAGELLAR HOOK-LENGTH CONTROL PROTEIN"/>
    <property type="match status" value="1"/>
</dbReference>
<feature type="compositionally biased region" description="Low complexity" evidence="4">
    <location>
        <begin position="106"/>
        <end position="134"/>
    </location>
</feature>
<evidence type="ECO:0000256" key="2">
    <source>
        <dbReference type="ARBA" id="ARBA00009149"/>
    </source>
</evidence>
<dbReference type="Proteomes" id="UP000007883">
    <property type="component" value="Chromosome"/>
</dbReference>
<keyword evidence="6" id="KW-0969">Cilium</keyword>
<organism evidence="6 7">
    <name type="scientific">Rubrivivax gelatinosus (strain NBRC 100245 / IL144)</name>
    <dbReference type="NCBI Taxonomy" id="983917"/>
    <lineage>
        <taxon>Bacteria</taxon>
        <taxon>Pseudomonadati</taxon>
        <taxon>Pseudomonadota</taxon>
        <taxon>Betaproteobacteria</taxon>
        <taxon>Burkholderiales</taxon>
        <taxon>Sphaerotilaceae</taxon>
        <taxon>Rubrivivax</taxon>
    </lineage>
</organism>
<name>I0HPT2_RUBGI</name>
<evidence type="ECO:0000259" key="5">
    <source>
        <dbReference type="Pfam" id="PF02120"/>
    </source>
</evidence>
<keyword evidence="6" id="KW-0282">Flagellum</keyword>
<keyword evidence="3" id="KW-1005">Bacterial flagellum biogenesis</keyword>
<evidence type="ECO:0000256" key="3">
    <source>
        <dbReference type="ARBA" id="ARBA00022795"/>
    </source>
</evidence>
<dbReference type="KEGG" id="rge:RGE_16780"/>
<protein>
    <submittedName>
        <fullName evidence="6">Putative flagellar hook-length control protein FilK</fullName>
    </submittedName>
</protein>
<gene>
    <name evidence="6" type="primary">fliK</name>
    <name evidence="6" type="ordered locus">RGE_16780</name>
</gene>
<dbReference type="EMBL" id="AP012320">
    <property type="protein sequence ID" value="BAL95019.1"/>
    <property type="molecule type" value="Genomic_DNA"/>
</dbReference>
<feature type="region of interest" description="Disordered" evidence="4">
    <location>
        <begin position="312"/>
        <end position="366"/>
    </location>
</feature>
<dbReference type="GO" id="GO:0009424">
    <property type="term" value="C:bacterial-type flagellum hook"/>
    <property type="evidence" value="ECO:0007669"/>
    <property type="project" value="InterPro"/>
</dbReference>
<dbReference type="InterPro" id="IPR052563">
    <property type="entry name" value="FliK"/>
</dbReference>
<feature type="compositionally biased region" description="Basic and acidic residues" evidence="4">
    <location>
        <begin position="34"/>
        <end position="92"/>
    </location>
</feature>
<evidence type="ECO:0000256" key="1">
    <source>
        <dbReference type="ARBA" id="ARBA00003944"/>
    </source>
</evidence>
<dbReference type="Gene3D" id="3.30.750.140">
    <property type="match status" value="1"/>
</dbReference>
<dbReference type="STRING" id="983917.RGE_16780"/>